<evidence type="ECO:0000256" key="2">
    <source>
        <dbReference type="SAM" id="Phobius"/>
    </source>
</evidence>
<keyword evidence="3" id="KW-1185">Reference proteome</keyword>
<name>A0A6J1SKZ8_FRAOC</name>
<organism evidence="3 4">
    <name type="scientific">Frankliniella occidentalis</name>
    <name type="common">Western flower thrips</name>
    <name type="synonym">Euthrips occidentalis</name>
    <dbReference type="NCBI Taxonomy" id="133901"/>
    <lineage>
        <taxon>Eukaryota</taxon>
        <taxon>Metazoa</taxon>
        <taxon>Ecdysozoa</taxon>
        <taxon>Arthropoda</taxon>
        <taxon>Hexapoda</taxon>
        <taxon>Insecta</taxon>
        <taxon>Pterygota</taxon>
        <taxon>Neoptera</taxon>
        <taxon>Paraneoptera</taxon>
        <taxon>Thysanoptera</taxon>
        <taxon>Terebrantia</taxon>
        <taxon>Thripoidea</taxon>
        <taxon>Thripidae</taxon>
        <taxon>Frankliniella</taxon>
    </lineage>
</organism>
<dbReference type="KEGG" id="foc:113208924"/>
<dbReference type="RefSeq" id="XP_026281964.1">
    <property type="nucleotide sequence ID" value="XM_026426179.2"/>
</dbReference>
<sequence length="152" mass="16419">MHYFVQLVVLASVVVEPLVNLLVLVDMVLKVSVGETWMRWLRGPPATVDLQLPDLLFDLDVPSLDSEYTPLGYSDSSWDSSSAGSSSTDGDLLARAHVLRELRELQELRVRGRNLGLLLGRPPEPVPPVPSSTPTASTSSPEPGVEPGPTPP</sequence>
<dbReference type="GeneID" id="113208924"/>
<keyword evidence="2" id="KW-0472">Membrane</keyword>
<dbReference type="AlphaFoldDB" id="A0A6J1SKZ8"/>
<evidence type="ECO:0000313" key="4">
    <source>
        <dbReference type="RefSeq" id="XP_026281964.1"/>
    </source>
</evidence>
<proteinExistence type="predicted"/>
<dbReference type="Proteomes" id="UP000504606">
    <property type="component" value="Unplaced"/>
</dbReference>
<accession>A0A6J1SKZ8</accession>
<keyword evidence="2" id="KW-1133">Transmembrane helix</keyword>
<keyword evidence="2" id="KW-0812">Transmembrane</keyword>
<feature type="transmembrane region" description="Helical" evidence="2">
    <location>
        <begin position="6"/>
        <end position="29"/>
    </location>
</feature>
<feature type="compositionally biased region" description="Low complexity" evidence="1">
    <location>
        <begin position="132"/>
        <end position="143"/>
    </location>
</feature>
<feature type="region of interest" description="Disordered" evidence="1">
    <location>
        <begin position="116"/>
        <end position="152"/>
    </location>
</feature>
<feature type="compositionally biased region" description="Pro residues" evidence="1">
    <location>
        <begin position="122"/>
        <end position="131"/>
    </location>
</feature>
<evidence type="ECO:0000256" key="1">
    <source>
        <dbReference type="SAM" id="MobiDB-lite"/>
    </source>
</evidence>
<protein>
    <submittedName>
        <fullName evidence="4">Uncharacterized protein LOC113208924</fullName>
    </submittedName>
</protein>
<evidence type="ECO:0000313" key="3">
    <source>
        <dbReference type="Proteomes" id="UP000504606"/>
    </source>
</evidence>
<reference evidence="4" key="1">
    <citation type="submission" date="2025-08" db="UniProtKB">
        <authorList>
            <consortium name="RefSeq"/>
        </authorList>
    </citation>
    <scope>IDENTIFICATION</scope>
    <source>
        <tissue evidence="4">Whole organism</tissue>
    </source>
</reference>
<gene>
    <name evidence="4" type="primary">LOC113208924</name>
</gene>